<dbReference type="HOGENOM" id="CLU_1325006_0_0_9"/>
<sequence>MSKLIYVVDEQFNGINTYSDRNGSGTMTSEQIKLSEELKNMFPNYLNSLGIRSPNGTYLALDKNGNGTFKDYMKSSLVESAQKALNEGINLSGLNWVKIENGTVTDIDIDKYNEYVGRMKGTPAFDSLDLSAPENEEFGTTTINAQHFTQFSYKNTLVNNSSIADSTIVKMMNPMYYIGTSGITSARYWRIRYGSVDNNTSLAIPLILATKLQNMGYNVDFAVPWGVGHGGDYDLSDLFAWMDKICQ</sequence>
<dbReference type="eggNOG" id="COG0657">
    <property type="taxonomic scope" value="Bacteria"/>
</dbReference>
<proteinExistence type="predicted"/>
<dbReference type="AlphaFoldDB" id="D9TTI3"/>
<dbReference type="EMBL" id="CP002171">
    <property type="protein sequence ID" value="ADL68240.1"/>
    <property type="molecule type" value="Genomic_DNA"/>
</dbReference>
<dbReference type="Proteomes" id="UP000001626">
    <property type="component" value="Chromosome"/>
</dbReference>
<dbReference type="OrthoDB" id="923957at2"/>
<evidence type="ECO:0000313" key="2">
    <source>
        <dbReference type="Proteomes" id="UP000001626"/>
    </source>
</evidence>
<name>D9TTI3_THETC</name>
<gene>
    <name evidence="1" type="ordered locus">Tthe_0682</name>
</gene>
<reference evidence="1 2" key="1">
    <citation type="submission" date="2010-08" db="EMBL/GenBank/DDBJ databases">
        <title>Complete sequence of Thermoanaerobacterium thermosaccharolyticum DSM 571.</title>
        <authorList>
            <consortium name="US DOE Joint Genome Institute"/>
            <person name="Lucas S."/>
            <person name="Copeland A."/>
            <person name="Lapidus A."/>
            <person name="Cheng J.-F."/>
            <person name="Bruce D."/>
            <person name="Goodwin L."/>
            <person name="Pitluck S."/>
            <person name="Teshima H."/>
            <person name="Detter J.C."/>
            <person name="Han C."/>
            <person name="Tapia R."/>
            <person name="Land M."/>
            <person name="Hauser L."/>
            <person name="Chang Y.-J."/>
            <person name="Jeffries C."/>
            <person name="Kyrpides N."/>
            <person name="Ivanova N."/>
            <person name="Mikhailova N."/>
            <person name="Hemme C.L."/>
            <person name="Woyke T."/>
        </authorList>
    </citation>
    <scope>NUCLEOTIDE SEQUENCE [LARGE SCALE GENOMIC DNA]</scope>
    <source>
        <strain evidence="2">ATCC 7956 / DSM 571 / NCIMB 9385 / NCA 3814 / NCTC 13789 / WDCM 00135 / 2032</strain>
    </source>
</reference>
<dbReference type="KEGG" id="ttm:Tthe_0682"/>
<dbReference type="GO" id="GO:0016787">
    <property type="term" value="F:hydrolase activity"/>
    <property type="evidence" value="ECO:0007669"/>
    <property type="project" value="UniProtKB-KW"/>
</dbReference>
<organism evidence="1 2">
    <name type="scientific">Thermoanaerobacterium thermosaccharolyticum (strain ATCC 7956 / DSM 571 / NCIMB 9385 / NCA 3814 / NCTC 13789 / WDCM 00135 / 2032)</name>
    <name type="common">Clostridium thermosaccharolyticum</name>
    <dbReference type="NCBI Taxonomy" id="580327"/>
    <lineage>
        <taxon>Bacteria</taxon>
        <taxon>Bacillati</taxon>
        <taxon>Bacillota</taxon>
        <taxon>Clostridia</taxon>
        <taxon>Thermoanaerobacterales</taxon>
        <taxon>Thermoanaerobacteraceae</taxon>
        <taxon>Thermoanaerobacterium</taxon>
    </lineage>
</organism>
<dbReference type="InterPro" id="IPR029058">
    <property type="entry name" value="AB_hydrolase_fold"/>
</dbReference>
<dbReference type="GeneID" id="93863569"/>
<accession>D9TTI3</accession>
<dbReference type="STRING" id="580327.Tthe_0682"/>
<evidence type="ECO:0000313" key="1">
    <source>
        <dbReference type="EMBL" id="ADL68240.1"/>
    </source>
</evidence>
<dbReference type="Gene3D" id="3.40.50.1820">
    <property type="entry name" value="alpha/beta hydrolase"/>
    <property type="match status" value="1"/>
</dbReference>
<keyword evidence="2" id="KW-1185">Reference proteome</keyword>
<protein>
    <submittedName>
        <fullName evidence="1">Alpha/beta superfamily hydrolase</fullName>
    </submittedName>
</protein>
<dbReference type="RefSeq" id="WP_013297215.1">
    <property type="nucleotide sequence ID" value="NC_014410.1"/>
</dbReference>
<keyword evidence="1" id="KW-0378">Hydrolase</keyword>